<protein>
    <submittedName>
        <fullName evidence="2">Uncharacterized protein</fullName>
    </submittedName>
</protein>
<proteinExistence type="predicted"/>
<dbReference type="SUPFAM" id="SSF50978">
    <property type="entry name" value="WD40 repeat-like"/>
    <property type="match status" value="1"/>
</dbReference>
<sequence>MSSFETIGPTTITTNVSVIKISPDGDFIAIGGTHNNVEASCVRDRVVEIGLTSNLQIHERVDNVWVKLYDFDCPEGMEDSAVIDIIWHPWLRHDLIIAEENGILHIASFRDQDGPNYGLVKSLNVIDVSPIYDAADWEGAVLNDEATELTGSSGNDIHTYQEPFSVVHDDPPFSVYTPLPKRFAAEEEEEQVVNLWYLTAHYIVVVYPLGIASVSTATKELVWDIPVHAGRSITTLIPGSSSAAISPTKDVIVAINVHHEAEIYSLHSRSYVRKIEISVGVFRPIKSALFYDDNSVALAYAEEVGFKLIPNLNALNSYDLLLARSKGRHFPPASSIIVYDSALMCGVGKILVGKPGHGGPLTNIILDLIADDSDADKSELIPDILTRKWISMAPPMIVLFMGLITAIVIHRNTITAHPDVTPAASASPPAFIRRLVRSIL</sequence>
<evidence type="ECO:0000313" key="2">
    <source>
        <dbReference type="EMBL" id="KJA14684.1"/>
    </source>
</evidence>
<keyword evidence="1" id="KW-1133">Transmembrane helix</keyword>
<evidence type="ECO:0000256" key="1">
    <source>
        <dbReference type="SAM" id="Phobius"/>
    </source>
</evidence>
<reference evidence="3" key="1">
    <citation type="submission" date="2014-04" db="EMBL/GenBank/DDBJ databases">
        <title>Evolutionary Origins and Diversification of the Mycorrhizal Mutualists.</title>
        <authorList>
            <consortium name="DOE Joint Genome Institute"/>
            <consortium name="Mycorrhizal Genomics Consortium"/>
            <person name="Kohler A."/>
            <person name="Kuo A."/>
            <person name="Nagy L.G."/>
            <person name="Floudas D."/>
            <person name="Copeland A."/>
            <person name="Barry K.W."/>
            <person name="Cichocki N."/>
            <person name="Veneault-Fourrey C."/>
            <person name="LaButti K."/>
            <person name="Lindquist E.A."/>
            <person name="Lipzen A."/>
            <person name="Lundell T."/>
            <person name="Morin E."/>
            <person name="Murat C."/>
            <person name="Riley R."/>
            <person name="Ohm R."/>
            <person name="Sun H."/>
            <person name="Tunlid A."/>
            <person name="Henrissat B."/>
            <person name="Grigoriev I.V."/>
            <person name="Hibbett D.S."/>
            <person name="Martin F."/>
        </authorList>
    </citation>
    <scope>NUCLEOTIDE SEQUENCE [LARGE SCALE GENOMIC DNA]</scope>
    <source>
        <strain evidence="3">FD-334 SS-4</strain>
    </source>
</reference>
<dbReference type="Proteomes" id="UP000054270">
    <property type="component" value="Unassembled WGS sequence"/>
</dbReference>
<dbReference type="EMBL" id="KN817669">
    <property type="protein sequence ID" value="KJA14684.1"/>
    <property type="molecule type" value="Genomic_DNA"/>
</dbReference>
<gene>
    <name evidence="2" type="ORF">HYPSUDRAFT_59241</name>
</gene>
<keyword evidence="3" id="KW-1185">Reference proteome</keyword>
<dbReference type="InterPro" id="IPR036322">
    <property type="entry name" value="WD40_repeat_dom_sf"/>
</dbReference>
<organism evidence="2 3">
    <name type="scientific">Hypholoma sublateritium (strain FD-334 SS-4)</name>
    <dbReference type="NCBI Taxonomy" id="945553"/>
    <lineage>
        <taxon>Eukaryota</taxon>
        <taxon>Fungi</taxon>
        <taxon>Dikarya</taxon>
        <taxon>Basidiomycota</taxon>
        <taxon>Agaricomycotina</taxon>
        <taxon>Agaricomycetes</taxon>
        <taxon>Agaricomycetidae</taxon>
        <taxon>Agaricales</taxon>
        <taxon>Agaricineae</taxon>
        <taxon>Strophariaceae</taxon>
        <taxon>Hypholoma</taxon>
    </lineage>
</organism>
<dbReference type="OrthoDB" id="3066114at2759"/>
<accession>A0A0D2N6G8</accession>
<feature type="transmembrane region" description="Helical" evidence="1">
    <location>
        <begin position="389"/>
        <end position="409"/>
    </location>
</feature>
<keyword evidence="1" id="KW-0812">Transmembrane</keyword>
<keyword evidence="1" id="KW-0472">Membrane</keyword>
<name>A0A0D2N6G8_HYPSF</name>
<dbReference type="AlphaFoldDB" id="A0A0D2N6G8"/>
<evidence type="ECO:0000313" key="3">
    <source>
        <dbReference type="Proteomes" id="UP000054270"/>
    </source>
</evidence>